<dbReference type="Gene3D" id="1.10.150.130">
    <property type="match status" value="1"/>
</dbReference>
<dbReference type="InterPro" id="IPR011010">
    <property type="entry name" value="DNA_brk_join_enz"/>
</dbReference>
<gene>
    <name evidence="5" type="ORF">H6A24_07590</name>
</gene>
<dbReference type="RefSeq" id="WP_204500103.1">
    <property type="nucleotide sequence ID" value="NZ_JACJKJ010000007.1"/>
</dbReference>
<comment type="caution">
    <text evidence="5">The sequence shown here is derived from an EMBL/GenBank/DDBJ whole genome shotgun (WGS) entry which is preliminary data.</text>
</comment>
<keyword evidence="2" id="KW-0238">DNA-binding</keyword>
<evidence type="ECO:0000313" key="6">
    <source>
        <dbReference type="Proteomes" id="UP000782117"/>
    </source>
</evidence>
<dbReference type="PROSITE" id="PS51898">
    <property type="entry name" value="TYR_RECOMBINASE"/>
    <property type="match status" value="1"/>
</dbReference>
<dbReference type="Pfam" id="PF13102">
    <property type="entry name" value="Phage_int_SAM_5"/>
    <property type="match status" value="1"/>
</dbReference>
<organism evidence="5 6">
    <name type="scientific">Bacteroides caecicola</name>
    <dbReference type="NCBI Taxonomy" id="1462569"/>
    <lineage>
        <taxon>Bacteria</taxon>
        <taxon>Pseudomonadati</taxon>
        <taxon>Bacteroidota</taxon>
        <taxon>Bacteroidia</taxon>
        <taxon>Bacteroidales</taxon>
        <taxon>Bacteroidaceae</taxon>
        <taxon>Bacteroides</taxon>
    </lineage>
</organism>
<evidence type="ECO:0000256" key="2">
    <source>
        <dbReference type="ARBA" id="ARBA00023125"/>
    </source>
</evidence>
<dbReference type="Gene3D" id="1.10.443.10">
    <property type="entry name" value="Intergrase catalytic core"/>
    <property type="match status" value="1"/>
</dbReference>
<dbReference type="InterPro" id="IPR002104">
    <property type="entry name" value="Integrase_catalytic"/>
</dbReference>
<dbReference type="SUPFAM" id="SSF56349">
    <property type="entry name" value="DNA breaking-rejoining enzymes"/>
    <property type="match status" value="1"/>
</dbReference>
<dbReference type="Pfam" id="PF00589">
    <property type="entry name" value="Phage_integrase"/>
    <property type="match status" value="1"/>
</dbReference>
<dbReference type="InterPro" id="IPR010998">
    <property type="entry name" value="Integrase_recombinase_N"/>
</dbReference>
<reference evidence="5 6" key="1">
    <citation type="journal article" date="2021" name="Sci. Rep.">
        <title>The distribution of antibiotic resistance genes in chicken gut microbiota commensals.</title>
        <authorList>
            <person name="Juricova H."/>
            <person name="Matiasovicova J."/>
            <person name="Kubasova T."/>
            <person name="Cejkova D."/>
            <person name="Rychlik I."/>
        </authorList>
    </citation>
    <scope>NUCLEOTIDE SEQUENCE [LARGE SCALE GENOMIC DNA]</scope>
    <source>
        <strain evidence="5 6">An768</strain>
    </source>
</reference>
<dbReference type="CDD" id="cd01185">
    <property type="entry name" value="INTN1_C_like"/>
    <property type="match status" value="1"/>
</dbReference>
<evidence type="ECO:0000256" key="1">
    <source>
        <dbReference type="ARBA" id="ARBA00008857"/>
    </source>
</evidence>
<dbReference type="InterPro" id="IPR035386">
    <property type="entry name" value="Arm-DNA-bind_5"/>
</dbReference>
<dbReference type="EMBL" id="JACJKJ010000007">
    <property type="protein sequence ID" value="MBM6806357.1"/>
    <property type="molecule type" value="Genomic_DNA"/>
</dbReference>
<dbReference type="PANTHER" id="PTHR30349">
    <property type="entry name" value="PHAGE INTEGRASE-RELATED"/>
    <property type="match status" value="1"/>
</dbReference>
<dbReference type="InterPro" id="IPR025269">
    <property type="entry name" value="SAM-like_dom"/>
</dbReference>
<protein>
    <submittedName>
        <fullName evidence="5">Site-specific integrase</fullName>
    </submittedName>
</protein>
<dbReference type="PANTHER" id="PTHR30349:SF64">
    <property type="entry name" value="PROPHAGE INTEGRASE INTD-RELATED"/>
    <property type="match status" value="1"/>
</dbReference>
<comment type="similarity">
    <text evidence="1">Belongs to the 'phage' integrase family.</text>
</comment>
<keyword evidence="3" id="KW-0233">DNA recombination</keyword>
<evidence type="ECO:0000259" key="4">
    <source>
        <dbReference type="PROSITE" id="PS51898"/>
    </source>
</evidence>
<accession>A0ABS2F7X6</accession>
<dbReference type="InterPro" id="IPR013762">
    <property type="entry name" value="Integrase-like_cat_sf"/>
</dbReference>
<evidence type="ECO:0000313" key="5">
    <source>
        <dbReference type="EMBL" id="MBM6806357.1"/>
    </source>
</evidence>
<sequence>MIKVVKNGVVVSVLLDTRTVNKEGTYPVKIKVYFQGKPKYYPTGICMSTKEELEEVLESKLKKNIEIQDIIGKELSRILKNVDILVERGTFSFSNLNNMLGKNIGGTLNEMISAKIKELENEEKFGTSAFYKGTLSLLKRYMKHDVPINEVTVEWLNGLEKFILKTANQTTVAMNMRNIRATMNIAKQVGVIRESDYPFGRGKYQIKESSGKKKALNKKQLKAIAEYSDGSMTTEFYRDLWLFIYFCNGLNVADLISLKFSDIQNGEISFIRKKTKDRTRDVKRIYAAITPEMYSIINKWGNDPKKSVYIFPFLKPGDSAWEHEKKKKNLTKLINKRMKMIGEKLNLGKITTYVARHTYATVLRNEGVPISIISPMLGHSSVTTTEIYLADLESEYRAKNASLLSF</sequence>
<keyword evidence="6" id="KW-1185">Reference proteome</keyword>
<dbReference type="Proteomes" id="UP000782117">
    <property type="component" value="Unassembled WGS sequence"/>
</dbReference>
<dbReference type="Pfam" id="PF17293">
    <property type="entry name" value="Arm-DNA-bind_5"/>
    <property type="match status" value="1"/>
</dbReference>
<name>A0ABS2F7X6_9BACE</name>
<dbReference type="InterPro" id="IPR050090">
    <property type="entry name" value="Tyrosine_recombinase_XerCD"/>
</dbReference>
<evidence type="ECO:0000256" key="3">
    <source>
        <dbReference type="ARBA" id="ARBA00023172"/>
    </source>
</evidence>
<feature type="domain" description="Tyr recombinase" evidence="4">
    <location>
        <begin position="211"/>
        <end position="403"/>
    </location>
</feature>
<proteinExistence type="inferred from homology"/>